<sequence>MQMFFKPYWDHCQTSSAAVANTGGLYFASDIRMLLQKLNGGKEAIHRFCGIDFLLQLTPF</sequence>
<organism evidence="1 2">
    <name type="scientific">Kosakonia oryziphila</name>
    <dbReference type="NCBI Taxonomy" id="1005667"/>
    <lineage>
        <taxon>Bacteria</taxon>
        <taxon>Pseudomonadati</taxon>
        <taxon>Pseudomonadota</taxon>
        <taxon>Gammaproteobacteria</taxon>
        <taxon>Enterobacterales</taxon>
        <taxon>Enterobacteriaceae</taxon>
        <taxon>Kosakonia</taxon>
    </lineage>
</organism>
<dbReference type="AlphaFoldDB" id="A0A1C4EXV8"/>
<proteinExistence type="predicted"/>
<name>A0A1C4EXV8_9ENTR</name>
<evidence type="ECO:0000313" key="2">
    <source>
        <dbReference type="Proteomes" id="UP000198515"/>
    </source>
</evidence>
<protein>
    <submittedName>
        <fullName evidence="1">Uncharacterized protein</fullName>
    </submittedName>
</protein>
<dbReference type="Proteomes" id="UP000198515">
    <property type="component" value="Unassembled WGS sequence"/>
</dbReference>
<gene>
    <name evidence="1" type="ORF">GA0061070_102838</name>
</gene>
<evidence type="ECO:0000313" key="1">
    <source>
        <dbReference type="EMBL" id="SCC48559.1"/>
    </source>
</evidence>
<reference evidence="2" key="1">
    <citation type="submission" date="2016-08" db="EMBL/GenBank/DDBJ databases">
        <authorList>
            <person name="Varghese N."/>
            <person name="Submissions Spin"/>
        </authorList>
    </citation>
    <scope>NUCLEOTIDE SEQUENCE [LARGE SCALE GENOMIC DNA]</scope>
    <source>
        <strain evidence="2">REICA_142</strain>
    </source>
</reference>
<dbReference type="EMBL" id="FMBC01000028">
    <property type="protein sequence ID" value="SCC48559.1"/>
    <property type="molecule type" value="Genomic_DNA"/>
</dbReference>
<accession>A0A1C4EXV8</accession>
<keyword evidence="2" id="KW-1185">Reference proteome</keyword>